<gene>
    <name evidence="4" type="ORF">PMH09_04325</name>
</gene>
<accession>A0ABT7BTA0</accession>
<organism evidence="4 5">
    <name type="scientific">Roseofilum casamattae BLCC-M143</name>
    <dbReference type="NCBI Taxonomy" id="3022442"/>
    <lineage>
        <taxon>Bacteria</taxon>
        <taxon>Bacillati</taxon>
        <taxon>Cyanobacteriota</taxon>
        <taxon>Cyanophyceae</taxon>
        <taxon>Desertifilales</taxon>
        <taxon>Desertifilaceae</taxon>
        <taxon>Roseofilum</taxon>
        <taxon>Roseofilum casamattae</taxon>
    </lineage>
</organism>
<reference evidence="4 5" key="1">
    <citation type="submission" date="2023-01" db="EMBL/GenBank/DDBJ databases">
        <title>Novel diversity within Roseofilum (Cyanobacteria; Desertifilaceae) from marine benthic mats with descriptions of four novel species.</title>
        <authorList>
            <person name="Wang Y."/>
            <person name="Berthold D.E."/>
            <person name="Hu J."/>
            <person name="Lefler F.W."/>
            <person name="Laughinghouse H.D. IV."/>
        </authorList>
    </citation>
    <scope>NUCLEOTIDE SEQUENCE [LARGE SCALE GENOMIC DNA]</scope>
    <source>
        <strain evidence="4 5">BLCC-M143</strain>
    </source>
</reference>
<protein>
    <submittedName>
        <fullName evidence="4">PEP-CTERM sorting domain-containing protein</fullName>
    </submittedName>
</protein>
<name>A0ABT7BTA0_9CYAN</name>
<dbReference type="Proteomes" id="UP001232992">
    <property type="component" value="Unassembled WGS sequence"/>
</dbReference>
<dbReference type="InterPro" id="IPR013424">
    <property type="entry name" value="Ice-binding_C"/>
</dbReference>
<keyword evidence="1" id="KW-0175">Coiled coil</keyword>
<evidence type="ECO:0000256" key="1">
    <source>
        <dbReference type="SAM" id="Coils"/>
    </source>
</evidence>
<feature type="coiled-coil region" evidence="1">
    <location>
        <begin position="324"/>
        <end position="393"/>
    </location>
</feature>
<evidence type="ECO:0000256" key="2">
    <source>
        <dbReference type="SAM" id="SignalP"/>
    </source>
</evidence>
<dbReference type="NCBIfam" id="TIGR02595">
    <property type="entry name" value="PEP_CTERM"/>
    <property type="match status" value="1"/>
</dbReference>
<dbReference type="Pfam" id="PF07589">
    <property type="entry name" value="PEP-CTERM"/>
    <property type="match status" value="1"/>
</dbReference>
<keyword evidence="5" id="KW-1185">Reference proteome</keyword>
<feature type="signal peptide" evidence="2">
    <location>
        <begin position="1"/>
        <end position="28"/>
    </location>
</feature>
<sequence length="539" mass="60015">MSQKTTTQFLGGLTTLGLATLFASPAQAASLGGTLSVFLDCNNDGMAHVRNETVSGWQYTQDARGDNTDGPLYDMLGMASTVTDDGKVVVVMNGNTSIDGEGTDRGGNSIAWGDLFFTAEGLTFEEAQDSGQLFAINFSQANDSDASEAGVYQNVVAKGVGMHNFGHRTYENYMNLVDDSVDNFFGDIQSDDLGEPEPYYNVAGPGYNVIDRGTRAYDDGFTFVDAGRLSDLGFDSANFDNQGDNLIAFEFNLAALTKLPPLTEQAEQLGVDWIWDDRYQTIEDEFARLDAEQQRIWDEEIKDHHRENKNIRANTPGFAEIWENRQAAKDVRDANKERQGLLNAIAETEVLIAEQEDRKLNDPTWNNKDKKYLDFLNDEVDRFNNDIASIETEYGSALDTAQQDWQVANGAYRDLLDEIRADHPEYVFNENEMAEPKARRKEVIAERDLRDQNIADLEQEIQDVLAGARQQIVAQASADEQALEEEYGVRTSASDRNATTLNEFEEPVDVPEPSALAGLMLFGLGFGGTQLRRRKQRIN</sequence>
<evidence type="ECO:0000313" key="4">
    <source>
        <dbReference type="EMBL" id="MDJ1182412.1"/>
    </source>
</evidence>
<proteinExistence type="predicted"/>
<keyword evidence="2" id="KW-0732">Signal</keyword>
<dbReference type="NCBIfam" id="NF041930">
    <property type="entry name" value="Xrt_dep_XDD3"/>
    <property type="match status" value="1"/>
</dbReference>
<dbReference type="RefSeq" id="WP_283757064.1">
    <property type="nucleotide sequence ID" value="NZ_JAQOSQ010000002.1"/>
</dbReference>
<dbReference type="EMBL" id="JAQOSQ010000002">
    <property type="protein sequence ID" value="MDJ1182412.1"/>
    <property type="molecule type" value="Genomic_DNA"/>
</dbReference>
<feature type="chain" id="PRO_5045137414" evidence="2">
    <location>
        <begin position="29"/>
        <end position="539"/>
    </location>
</feature>
<evidence type="ECO:0000259" key="3">
    <source>
        <dbReference type="Pfam" id="PF07589"/>
    </source>
</evidence>
<feature type="domain" description="Ice-binding protein C-terminal" evidence="3">
    <location>
        <begin position="509"/>
        <end position="534"/>
    </location>
</feature>
<comment type="caution">
    <text evidence="4">The sequence shown here is derived from an EMBL/GenBank/DDBJ whole genome shotgun (WGS) entry which is preliminary data.</text>
</comment>
<evidence type="ECO:0000313" key="5">
    <source>
        <dbReference type="Proteomes" id="UP001232992"/>
    </source>
</evidence>